<dbReference type="Proteomes" id="UP000292859">
    <property type="component" value="Unassembled WGS sequence"/>
</dbReference>
<evidence type="ECO:0000313" key="2">
    <source>
        <dbReference type="EMBL" id="TBN49629.1"/>
    </source>
</evidence>
<organism evidence="1 3">
    <name type="scientific">Paracoccus sediminis</name>
    <dbReference type="NCBI Taxonomy" id="1214787"/>
    <lineage>
        <taxon>Bacteria</taxon>
        <taxon>Pseudomonadati</taxon>
        <taxon>Pseudomonadota</taxon>
        <taxon>Alphaproteobacteria</taxon>
        <taxon>Rhodobacterales</taxon>
        <taxon>Paracoccaceae</taxon>
        <taxon>Paracoccus</taxon>
    </lineage>
</organism>
<accession>A0A238XDU0</accession>
<evidence type="ECO:0008006" key="5">
    <source>
        <dbReference type="Google" id="ProtNLM"/>
    </source>
</evidence>
<reference evidence="3" key="2">
    <citation type="submission" date="2017-06" db="EMBL/GenBank/DDBJ databases">
        <authorList>
            <person name="Varghese N."/>
            <person name="Submissions S."/>
        </authorList>
    </citation>
    <scope>NUCLEOTIDE SEQUENCE [LARGE SCALE GENOMIC DNA]</scope>
    <source>
        <strain evidence="3">DSM 26170</strain>
    </source>
</reference>
<reference evidence="2 4" key="3">
    <citation type="submission" date="2019-02" db="EMBL/GenBank/DDBJ databases">
        <authorList>
            <person name="Zhang G."/>
        </authorList>
    </citation>
    <scope>NUCLEOTIDE SEQUENCE [LARGE SCALE GENOMIC DNA]</scope>
    <source>
        <strain evidence="2 4">CMB17</strain>
    </source>
</reference>
<keyword evidence="4" id="KW-1185">Reference proteome</keyword>
<dbReference type="RefSeq" id="WP_089388589.1">
    <property type="nucleotide sequence ID" value="NZ_FZNM01000009.1"/>
</dbReference>
<dbReference type="Pfam" id="PF15887">
    <property type="entry name" value="Peptidase_Mx"/>
    <property type="match status" value="1"/>
</dbReference>
<proteinExistence type="predicted"/>
<dbReference type="Proteomes" id="UP000198409">
    <property type="component" value="Unassembled WGS sequence"/>
</dbReference>
<gene>
    <name evidence="2" type="ORF">EYF88_11210</name>
    <name evidence="1" type="ORF">SAMN06265378_10961</name>
</gene>
<dbReference type="InterPro" id="IPR031321">
    <property type="entry name" value="UCP012641"/>
</dbReference>
<dbReference type="EMBL" id="SIRL01000007">
    <property type="protein sequence ID" value="TBN49629.1"/>
    <property type="molecule type" value="Genomic_DNA"/>
</dbReference>
<evidence type="ECO:0000313" key="4">
    <source>
        <dbReference type="Proteomes" id="UP000292859"/>
    </source>
</evidence>
<evidence type="ECO:0000313" key="3">
    <source>
        <dbReference type="Proteomes" id="UP000198409"/>
    </source>
</evidence>
<evidence type="ECO:0000313" key="1">
    <source>
        <dbReference type="EMBL" id="SNR56494.1"/>
    </source>
</evidence>
<dbReference type="OrthoDB" id="256753at2"/>
<dbReference type="Gene3D" id="3.40.390.70">
    <property type="match status" value="1"/>
</dbReference>
<protein>
    <recommendedName>
        <fullName evidence="5">Zinc-ribbon domain-containing protein</fullName>
    </recommendedName>
</protein>
<dbReference type="EMBL" id="FZNM01000009">
    <property type="protein sequence ID" value="SNR56494.1"/>
    <property type="molecule type" value="Genomic_DNA"/>
</dbReference>
<dbReference type="AlphaFoldDB" id="A0A238XDU0"/>
<sequence length="324" mass="36696">MQSFTCPACQSRVYFENLFCGCSAPLFYEPEARAMWNEGVPCANRETIQCNWIAVPGATLCRSCDMSDVVPALHIGDNQQLLERAERAKRWVLANLSNWQWFTDADGGMRPRFQMLSENTGGGRAVQIMMGHDNGEIVINVTEADELIRVQRQHQLGEQYRSMVGHFRHELAHFLFDRLAVAPGFLDEFRPLFGDETSDYDAALQEHYANPKEPGEDFITGYATSHPHEDWAETVAHLLHMVDFTDSFVSAGLSMKDVPQDYRPYADTDADHLLTIATEVAIAINDINRALDNSDLYPFVLTPRIREKIKFAHGWISSHIERGA</sequence>
<reference evidence="1" key="1">
    <citation type="submission" date="2017-06" db="EMBL/GenBank/DDBJ databases">
        <authorList>
            <person name="Kim H.J."/>
            <person name="Triplett B.A."/>
        </authorList>
    </citation>
    <scope>NUCLEOTIDE SEQUENCE [LARGE SCALE GENOMIC DNA]</scope>
    <source>
        <strain evidence="1">DSM 26170</strain>
    </source>
</reference>
<name>A0A238XDU0_9RHOB</name>